<dbReference type="Gene3D" id="4.10.1000.10">
    <property type="entry name" value="Zinc finger, CCCH-type"/>
    <property type="match status" value="2"/>
</dbReference>
<evidence type="ECO:0000256" key="2">
    <source>
        <dbReference type="ARBA" id="ARBA00022737"/>
    </source>
</evidence>
<dbReference type="AlphaFoldDB" id="A0A0D9QKF1"/>
<evidence type="ECO:0000256" key="4">
    <source>
        <dbReference type="ARBA" id="ARBA00022833"/>
    </source>
</evidence>
<dbReference type="OMA" id="SMSGRDH"/>
<keyword evidence="9" id="KW-1185">Reference proteome</keyword>
<feature type="zinc finger region" description="C3H1-type" evidence="5">
    <location>
        <begin position="7"/>
        <end position="34"/>
    </location>
</feature>
<feature type="compositionally biased region" description="Polar residues" evidence="6">
    <location>
        <begin position="659"/>
        <end position="670"/>
    </location>
</feature>
<dbReference type="Pfam" id="PF00642">
    <property type="entry name" value="zf-CCCH"/>
    <property type="match status" value="1"/>
</dbReference>
<feature type="region of interest" description="Disordered" evidence="6">
    <location>
        <begin position="525"/>
        <end position="594"/>
    </location>
</feature>
<feature type="zinc finger region" description="C3H1-type" evidence="5">
    <location>
        <begin position="42"/>
        <end position="69"/>
    </location>
</feature>
<keyword evidence="4 5" id="KW-0862">Zinc</keyword>
<reference evidence="8 9" key="1">
    <citation type="submission" date="2014-03" db="EMBL/GenBank/DDBJ databases">
        <title>The Genome Sequence of Plasmodium fragile nilgiri.</title>
        <authorList>
            <consortium name="The Broad Institute Genomics Platform"/>
            <consortium name="The Broad Institute Genome Sequencing Center for Infectious Disease"/>
            <person name="Neafsey D."/>
            <person name="Duraisingh M."/>
            <person name="Young S.K."/>
            <person name="Zeng Q."/>
            <person name="Gargeya S."/>
            <person name="Abouelleil A."/>
            <person name="Alvarado L."/>
            <person name="Chapman S.B."/>
            <person name="Gainer-Dewar J."/>
            <person name="Goldberg J."/>
            <person name="Griggs A."/>
            <person name="Gujja S."/>
            <person name="Hansen M."/>
            <person name="Howarth C."/>
            <person name="Imamovic A."/>
            <person name="Larimer J."/>
            <person name="Pearson M."/>
            <person name="Poon T.W."/>
            <person name="Priest M."/>
            <person name="Roberts A."/>
            <person name="Saif S."/>
            <person name="Shea T."/>
            <person name="Sykes S."/>
            <person name="Wortman J."/>
            <person name="Nusbaum C."/>
            <person name="Birren B."/>
        </authorList>
    </citation>
    <scope>NUCLEOTIDE SEQUENCE [LARGE SCALE GENOMIC DNA]</scope>
    <source>
        <strain evidence="9">nilgiri</strain>
    </source>
</reference>
<proteinExistence type="predicted"/>
<feature type="region of interest" description="Disordered" evidence="6">
    <location>
        <begin position="659"/>
        <end position="690"/>
    </location>
</feature>
<feature type="domain" description="C3H1-type" evidence="7">
    <location>
        <begin position="7"/>
        <end position="34"/>
    </location>
</feature>
<dbReference type="Proteomes" id="UP000054561">
    <property type="component" value="Unassembled WGS sequence"/>
</dbReference>
<dbReference type="SUPFAM" id="SSF90229">
    <property type="entry name" value="CCCH zinc finger"/>
    <property type="match status" value="2"/>
</dbReference>
<dbReference type="GeneID" id="24268189"/>
<feature type="compositionally biased region" description="Acidic residues" evidence="6">
    <location>
        <begin position="124"/>
        <end position="133"/>
    </location>
</feature>
<dbReference type="EMBL" id="KQ001674">
    <property type="protein sequence ID" value="KJP87443.1"/>
    <property type="molecule type" value="Genomic_DNA"/>
</dbReference>
<name>A0A0D9QKF1_PLAFR</name>
<feature type="region of interest" description="Disordered" evidence="6">
    <location>
        <begin position="124"/>
        <end position="188"/>
    </location>
</feature>
<dbReference type="PROSITE" id="PS50103">
    <property type="entry name" value="ZF_C3H1"/>
    <property type="match status" value="3"/>
</dbReference>
<feature type="compositionally biased region" description="Low complexity" evidence="6">
    <location>
        <begin position="671"/>
        <end position="690"/>
    </location>
</feature>
<dbReference type="OrthoDB" id="293532at2759"/>
<evidence type="ECO:0000256" key="5">
    <source>
        <dbReference type="PROSITE-ProRule" id="PRU00723"/>
    </source>
</evidence>
<feature type="region of interest" description="Disordered" evidence="6">
    <location>
        <begin position="808"/>
        <end position="837"/>
    </location>
</feature>
<feature type="zinc finger region" description="C3H1-type" evidence="5">
    <location>
        <begin position="75"/>
        <end position="103"/>
    </location>
</feature>
<evidence type="ECO:0000259" key="7">
    <source>
        <dbReference type="PROSITE" id="PS50103"/>
    </source>
</evidence>
<dbReference type="InterPro" id="IPR045877">
    <property type="entry name" value="ZFP36-like"/>
</dbReference>
<dbReference type="PANTHER" id="PTHR12547:SF18">
    <property type="entry name" value="PROTEIN TIS11"/>
    <property type="match status" value="1"/>
</dbReference>
<keyword evidence="3 5" id="KW-0863">Zinc-finger</keyword>
<feature type="compositionally biased region" description="Basic and acidic residues" evidence="6">
    <location>
        <begin position="144"/>
        <end position="155"/>
    </location>
</feature>
<gene>
    <name evidence="8" type="ORF">AK88_02875</name>
</gene>
<organism evidence="8 9">
    <name type="scientific">Plasmodium fragile</name>
    <dbReference type="NCBI Taxonomy" id="5857"/>
    <lineage>
        <taxon>Eukaryota</taxon>
        <taxon>Sar</taxon>
        <taxon>Alveolata</taxon>
        <taxon>Apicomplexa</taxon>
        <taxon>Aconoidasida</taxon>
        <taxon>Haemosporida</taxon>
        <taxon>Plasmodiidae</taxon>
        <taxon>Plasmodium</taxon>
        <taxon>Plasmodium (Plasmodium)</taxon>
    </lineage>
</organism>
<accession>A0A0D9QKF1</accession>
<evidence type="ECO:0000313" key="9">
    <source>
        <dbReference type="Proteomes" id="UP000054561"/>
    </source>
</evidence>
<dbReference type="InterPro" id="IPR036855">
    <property type="entry name" value="Znf_CCCH_sf"/>
</dbReference>
<keyword evidence="2" id="KW-0677">Repeat</keyword>
<keyword evidence="1 5" id="KW-0479">Metal-binding</keyword>
<evidence type="ECO:0000313" key="8">
    <source>
        <dbReference type="EMBL" id="KJP87443.1"/>
    </source>
</evidence>
<feature type="domain" description="C3H1-type" evidence="7">
    <location>
        <begin position="42"/>
        <end position="69"/>
    </location>
</feature>
<feature type="compositionally biased region" description="Basic and acidic residues" evidence="6">
    <location>
        <begin position="536"/>
        <end position="545"/>
    </location>
</feature>
<dbReference type="GO" id="GO:0008270">
    <property type="term" value="F:zinc ion binding"/>
    <property type="evidence" value="ECO:0007669"/>
    <property type="project" value="UniProtKB-KW"/>
</dbReference>
<dbReference type="GO" id="GO:0003729">
    <property type="term" value="F:mRNA binding"/>
    <property type="evidence" value="ECO:0007669"/>
    <property type="project" value="InterPro"/>
</dbReference>
<dbReference type="PANTHER" id="PTHR12547">
    <property type="entry name" value="CCCH ZINC FINGER/TIS11-RELATED"/>
    <property type="match status" value="1"/>
</dbReference>
<feature type="domain" description="C3H1-type" evidence="7">
    <location>
        <begin position="75"/>
        <end position="103"/>
    </location>
</feature>
<evidence type="ECO:0000256" key="3">
    <source>
        <dbReference type="ARBA" id="ARBA00022771"/>
    </source>
</evidence>
<sequence>MNFKTTLYKTQLCSFYAKGICARGNKCSWAHGELDVRPMPKFYKTRMCYTFLSGSYCEASKCTFAHTEEELRGSGKALRLCTKYFLDGYCAKADKCPMAHNINQLDPSVKFSSSELMNRMYNDEGDVEEEGDEPMFYKRKSNKKRDERESNDGDKCNANINGGEPLNGKSNMYNVKDQEETAPDKNRTRYAGMSHLEEAAEDAPCSHAKTFNFLKSHAKKTYSEYLLEGSGKAERDGQKGGATKGEKFANVEFTPNGEFVQSGQYAQMGDQVSCREFTYDDNNFVPQGEDVPSKFFTYRFNGVDAMSGVDAACGDHLGKAKLSSEYEQNGFPPAENVFLPSTNHFINSFGSMNKLDKGSVHANVDENVNSNVHANVQLAMLNEMDSYNHLNVQAENYFFNNIKKKKEYPENSFFDSNTTTYEHVRGGSNFYSDGMMCLNRTKENINNCYDMGLRFNYNGSLGVQNEDFGQGGGFNLMNGQDSFNCKVMNGEDSFNRFSLESLIQNMNNLSLGKKQMPTLPLVKTVNGESASDGEPEELKDTKEGEMGSQGDMHTGEDTHSEEEDHSGDNKPTVTKAKHLSPEEEQIYKGPSFPNKMENDQFKMLFLSEKFPNHANQLNGYSGKGYNGVGEVTYTDLTENGVANLCSVRDVQTTITHLYNHHNGTPNGTPESSHVSGSRGSGSHASGRSAHNQMMDSQYDLSSMYRKLNAQRSLTGVKTLQQESINHSVANVFSGQHYPSANNGFPRERGAEKKMENYDLQGKKHFLNYMGGNGMESGGTSSGHTHMGKVSEKDGGARVPLDGVFLTNASQLPRGHHGSIMSGSGGSRGSHGSHDGSGNDTVMKNILMGKTNLYCTPNCSGVNGDGIENSSRYNSREERNITKVDPSGQLGQTKNLHDMLMNDCTNGMSSYEVGDFFFLKNARHLNGLTYLHEENALQGTTNNFADKMNLVNMCEVNYGSLRDSGVGFTRPTQQRVVVEGGLLNGGNHYGACGGGIQGQYQNRGYENDYSNHAEYSHVGVYTQPNHLIGMQRNNDLVNMQRNNDLVNTQRNSDHLVNMQRNNDLVNTQRNNSPLNPHMHSYEMVHKSDGSFSNYVHNASREVAKIGQTNSVTEKGRRG</sequence>
<dbReference type="InterPro" id="IPR000571">
    <property type="entry name" value="Znf_CCCH"/>
</dbReference>
<evidence type="ECO:0000256" key="1">
    <source>
        <dbReference type="ARBA" id="ARBA00022723"/>
    </source>
</evidence>
<feature type="compositionally biased region" description="Basic and acidic residues" evidence="6">
    <location>
        <begin position="176"/>
        <end position="187"/>
    </location>
</feature>
<dbReference type="SMART" id="SM00356">
    <property type="entry name" value="ZnF_C3H1"/>
    <property type="match status" value="3"/>
</dbReference>
<evidence type="ECO:0000256" key="6">
    <source>
        <dbReference type="SAM" id="MobiDB-lite"/>
    </source>
</evidence>
<dbReference type="VEuPathDB" id="PlasmoDB:AK88_02875"/>
<dbReference type="RefSeq" id="XP_012335921.1">
    <property type="nucleotide sequence ID" value="XM_012480498.1"/>
</dbReference>
<protein>
    <recommendedName>
        <fullName evidence="7">C3H1-type domain-containing protein</fullName>
    </recommendedName>
</protein>